<keyword evidence="2" id="KW-0808">Transferase</keyword>
<evidence type="ECO:0000256" key="5">
    <source>
        <dbReference type="ARBA" id="ARBA00022840"/>
    </source>
</evidence>
<evidence type="ECO:0000259" key="6">
    <source>
        <dbReference type="PROSITE" id="PS50011"/>
    </source>
</evidence>
<keyword evidence="4" id="KW-0418">Kinase</keyword>
<dbReference type="SUPFAM" id="SSF56112">
    <property type="entry name" value="Protein kinase-like (PK-like)"/>
    <property type="match status" value="1"/>
</dbReference>
<evidence type="ECO:0000256" key="4">
    <source>
        <dbReference type="ARBA" id="ARBA00022777"/>
    </source>
</evidence>
<dbReference type="AlphaFoldDB" id="A0A7R9EJP5"/>
<organism evidence="7">
    <name type="scientific">Timema monikensis</name>
    <dbReference type="NCBI Taxonomy" id="170555"/>
    <lineage>
        <taxon>Eukaryota</taxon>
        <taxon>Metazoa</taxon>
        <taxon>Ecdysozoa</taxon>
        <taxon>Arthropoda</taxon>
        <taxon>Hexapoda</taxon>
        <taxon>Insecta</taxon>
        <taxon>Pterygota</taxon>
        <taxon>Neoptera</taxon>
        <taxon>Polyneoptera</taxon>
        <taxon>Phasmatodea</taxon>
        <taxon>Timematodea</taxon>
        <taxon>Timematoidea</taxon>
        <taxon>Timematidae</taxon>
        <taxon>Timema</taxon>
    </lineage>
</organism>
<dbReference type="EMBL" id="OB799509">
    <property type="protein sequence ID" value="CAD7435287.1"/>
    <property type="molecule type" value="Genomic_DNA"/>
</dbReference>
<dbReference type="GO" id="GO:0005524">
    <property type="term" value="F:ATP binding"/>
    <property type="evidence" value="ECO:0007669"/>
    <property type="project" value="UniProtKB-KW"/>
</dbReference>
<feature type="domain" description="Protein kinase" evidence="6">
    <location>
        <begin position="72"/>
        <end position="298"/>
    </location>
</feature>
<protein>
    <recommendedName>
        <fullName evidence="6">Protein kinase domain-containing protein</fullName>
    </recommendedName>
</protein>
<dbReference type="Pfam" id="PF00069">
    <property type="entry name" value="Pkinase"/>
    <property type="match status" value="1"/>
</dbReference>
<evidence type="ECO:0000256" key="1">
    <source>
        <dbReference type="ARBA" id="ARBA00022527"/>
    </source>
</evidence>
<dbReference type="PANTHER" id="PTHR24355:SF1">
    <property type="entry name" value="RIBOSOMAL PROTEIN S6 KINASE-RELATED PROTEIN"/>
    <property type="match status" value="1"/>
</dbReference>
<name>A0A7R9EJP5_9NEOP</name>
<proteinExistence type="predicted"/>
<dbReference type="InterPro" id="IPR011009">
    <property type="entry name" value="Kinase-like_dom_sf"/>
</dbReference>
<gene>
    <name evidence="7" type="ORF">TMSB3V08_LOCUS11934</name>
</gene>
<evidence type="ECO:0000256" key="2">
    <source>
        <dbReference type="ARBA" id="ARBA00022679"/>
    </source>
</evidence>
<keyword evidence="5" id="KW-0067">ATP-binding</keyword>
<dbReference type="PROSITE" id="PS50011">
    <property type="entry name" value="PROTEIN_KINASE_DOM"/>
    <property type="match status" value="1"/>
</dbReference>
<evidence type="ECO:0000313" key="7">
    <source>
        <dbReference type="EMBL" id="CAD7435287.1"/>
    </source>
</evidence>
<dbReference type="Gene3D" id="3.30.200.20">
    <property type="entry name" value="Phosphorylase Kinase, domain 1"/>
    <property type="match status" value="1"/>
</dbReference>
<sequence>MNGEVRARWPRTPGARILPRCQRHHSSAFKHTAPQRPTHSKLVTGALDLALCTTYNQNSPTEAYQSAGPPRAPVIETIAKGAFGKVYKVEKKDTKEIYALKILSKSQIISDNAFDQVKDEVRIQSTCGHNPFIVNCPFFWQNRKNLFIVSEYMCGGELLKLCQDYITLPEELARIYVAEIALALASVVEWSPLLATDPEVLSSILGTVYIFCGSNESLLKQTHWRWLIIPPLRYSPGGGQHGAVRTRRGLVVAWRRRLLHDIGTAVELNTTSALANYATEAGDNSIHRGGALNFIRDQ</sequence>
<reference evidence="7" key="1">
    <citation type="submission" date="2020-11" db="EMBL/GenBank/DDBJ databases">
        <authorList>
            <person name="Tran Van P."/>
        </authorList>
    </citation>
    <scope>NUCLEOTIDE SEQUENCE</scope>
</reference>
<dbReference type="InterPro" id="IPR000719">
    <property type="entry name" value="Prot_kinase_dom"/>
</dbReference>
<evidence type="ECO:0000256" key="3">
    <source>
        <dbReference type="ARBA" id="ARBA00022741"/>
    </source>
</evidence>
<accession>A0A7R9EJP5</accession>
<keyword evidence="3" id="KW-0547">Nucleotide-binding</keyword>
<dbReference type="Gene3D" id="1.10.510.10">
    <property type="entry name" value="Transferase(Phosphotransferase) domain 1"/>
    <property type="match status" value="1"/>
</dbReference>
<dbReference type="SMART" id="SM00220">
    <property type="entry name" value="S_TKc"/>
    <property type="match status" value="1"/>
</dbReference>
<keyword evidence="1" id="KW-0723">Serine/threonine-protein kinase</keyword>
<dbReference type="GO" id="GO:0004674">
    <property type="term" value="F:protein serine/threonine kinase activity"/>
    <property type="evidence" value="ECO:0007669"/>
    <property type="project" value="UniProtKB-KW"/>
</dbReference>
<dbReference type="PANTHER" id="PTHR24355">
    <property type="entry name" value="G PROTEIN-COUPLED RECEPTOR KINASE/RIBOSOMAL PROTEIN S6 KINASE"/>
    <property type="match status" value="1"/>
</dbReference>